<organism evidence="1 2">
    <name type="scientific">Neophaeococcomyces mojaviensis</name>
    <dbReference type="NCBI Taxonomy" id="3383035"/>
    <lineage>
        <taxon>Eukaryota</taxon>
        <taxon>Fungi</taxon>
        <taxon>Dikarya</taxon>
        <taxon>Ascomycota</taxon>
        <taxon>Pezizomycotina</taxon>
        <taxon>Eurotiomycetes</taxon>
        <taxon>Chaetothyriomycetidae</taxon>
        <taxon>Chaetothyriales</taxon>
        <taxon>Chaetothyriales incertae sedis</taxon>
        <taxon>Neophaeococcomyces</taxon>
    </lineage>
</organism>
<sequence>MATLDDNPTFDFLRDTQPAEDQADFFQNCISYEDFPRDVLDFGIDPAFSTPSVLDAELQLPFGQQLLPSTSNFTATELNTNGSSMITPGLRNKFNILASAQAFKEPLWLGKVPLNRVRTPVPLLFPQ</sequence>
<keyword evidence="2" id="KW-1185">Reference proteome</keyword>
<proteinExistence type="predicted"/>
<protein>
    <submittedName>
        <fullName evidence="1">Uncharacterized protein</fullName>
    </submittedName>
</protein>
<evidence type="ECO:0000313" key="2">
    <source>
        <dbReference type="Proteomes" id="UP001172386"/>
    </source>
</evidence>
<reference evidence="1" key="1">
    <citation type="submission" date="2022-10" db="EMBL/GenBank/DDBJ databases">
        <title>Culturing micro-colonial fungi from biological soil crusts in the Mojave desert and describing Neophaeococcomyces mojavensis, and introducing the new genera and species Taxawa tesnikishii.</title>
        <authorList>
            <person name="Kurbessoian T."/>
            <person name="Stajich J.E."/>
        </authorList>
    </citation>
    <scope>NUCLEOTIDE SEQUENCE</scope>
    <source>
        <strain evidence="1">JES_112</strain>
    </source>
</reference>
<dbReference type="EMBL" id="JAPDRQ010000165">
    <property type="protein sequence ID" value="KAJ9653145.1"/>
    <property type="molecule type" value="Genomic_DNA"/>
</dbReference>
<accession>A0ACC2ZZK1</accession>
<dbReference type="Proteomes" id="UP001172386">
    <property type="component" value="Unassembled WGS sequence"/>
</dbReference>
<evidence type="ECO:0000313" key="1">
    <source>
        <dbReference type="EMBL" id="KAJ9653145.1"/>
    </source>
</evidence>
<name>A0ACC2ZZK1_9EURO</name>
<gene>
    <name evidence="1" type="ORF">H2198_007657</name>
</gene>
<comment type="caution">
    <text evidence="1">The sequence shown here is derived from an EMBL/GenBank/DDBJ whole genome shotgun (WGS) entry which is preliminary data.</text>
</comment>